<proteinExistence type="predicted"/>
<reference evidence="1 2" key="1">
    <citation type="submission" date="2023-10" db="EMBL/GenBank/DDBJ databases">
        <title>Hymenobacter endophyticus sp. nov., an isolate from the leaf tissues of wheat.</title>
        <authorList>
            <person name="Dai Y."/>
        </authorList>
    </citation>
    <scope>NUCLEOTIDE SEQUENCE [LARGE SCALE GENOMIC DNA]</scope>
    <source>
        <strain evidence="1 2">ZK17L-C2</strain>
    </source>
</reference>
<evidence type="ECO:0000313" key="1">
    <source>
        <dbReference type="EMBL" id="MDU0372005.1"/>
    </source>
</evidence>
<protein>
    <submittedName>
        <fullName evidence="1">BfmA/BtgA family mobilization protein</fullName>
    </submittedName>
</protein>
<dbReference type="NCBIfam" id="NF041200">
    <property type="entry name" value="mob_BfmA_Nterm"/>
    <property type="match status" value="1"/>
</dbReference>
<dbReference type="InterPro" id="IPR048012">
    <property type="entry name" value="BfmA-like_N"/>
</dbReference>
<gene>
    <name evidence="1" type="ORF">ROI90_16490</name>
</gene>
<dbReference type="RefSeq" id="WP_315999463.1">
    <property type="nucleotide sequence ID" value="NZ_JAWDJT010000012.1"/>
</dbReference>
<dbReference type="Proteomes" id="UP001250698">
    <property type="component" value="Unassembled WGS sequence"/>
</dbReference>
<dbReference type="EMBL" id="JAWDJT010000012">
    <property type="protein sequence ID" value="MDU0372005.1"/>
    <property type="molecule type" value="Genomic_DNA"/>
</dbReference>
<comment type="caution">
    <text evidence="1">The sequence shown here is derived from an EMBL/GenBank/DDBJ whole genome shotgun (WGS) entry which is preliminary data.</text>
</comment>
<organism evidence="1 2">
    <name type="scientific">Hymenobacter endophyticus</name>
    <dbReference type="NCBI Taxonomy" id="3076335"/>
    <lineage>
        <taxon>Bacteria</taxon>
        <taxon>Pseudomonadati</taxon>
        <taxon>Bacteroidota</taxon>
        <taxon>Cytophagia</taxon>
        <taxon>Cytophagales</taxon>
        <taxon>Hymenobacteraceae</taxon>
        <taxon>Hymenobacter</taxon>
    </lineage>
</organism>
<sequence>MKSPKQVRISGVTHRQASVVAKDLGVPIGEYVDAAVSYFAERGLDPRSIKARESVVIIDEIRKSTDRLFRFLQVQEMGILLPMARVMFDALHHANASRRQSLRTLLTLQRQFDTFDYHNQEGEKAILNQSEAGMDLLLKQLETASKASRRKKQAAGNGE</sequence>
<evidence type="ECO:0000313" key="2">
    <source>
        <dbReference type="Proteomes" id="UP001250698"/>
    </source>
</evidence>
<name>A0ABU3TKX8_9BACT</name>
<accession>A0ABU3TKX8</accession>
<keyword evidence="2" id="KW-1185">Reference proteome</keyword>